<gene>
    <name evidence="4" type="ORF">ACFY35_25425</name>
</gene>
<dbReference type="InterPro" id="IPR050624">
    <property type="entry name" value="HTH-type_Tx_Regulator"/>
</dbReference>
<accession>A0ABW6WHP3</accession>
<evidence type="ECO:0000256" key="2">
    <source>
        <dbReference type="PROSITE-ProRule" id="PRU00335"/>
    </source>
</evidence>
<proteinExistence type="predicted"/>
<keyword evidence="5" id="KW-1185">Reference proteome</keyword>
<keyword evidence="1 2" id="KW-0238">DNA-binding</keyword>
<sequence>MTATRPVDKFDRRRDELAESALLTLGELGYARASLREIAGNSPFSHGVVHYYFEDKLELVIYSVRYYKARCVTRYDAVVRDSTSAEELVEAFAAKLAQTIREEAPMHRLWYDLRTQSMFEEALRDAITEIDAALEAMIWRVIDRYATLSRHASLVTSAAAYGMLDGLFQQALLAYTAGGEPVLDGLAAQVRAILPLMFRQPSA</sequence>
<dbReference type="SUPFAM" id="SSF46689">
    <property type="entry name" value="Homeodomain-like"/>
    <property type="match status" value="1"/>
</dbReference>
<evidence type="ECO:0000256" key="1">
    <source>
        <dbReference type="ARBA" id="ARBA00023125"/>
    </source>
</evidence>
<evidence type="ECO:0000259" key="3">
    <source>
        <dbReference type="PROSITE" id="PS50977"/>
    </source>
</evidence>
<dbReference type="RefSeq" id="WP_211216651.1">
    <property type="nucleotide sequence ID" value="NZ_JBIAZU010000004.1"/>
</dbReference>
<dbReference type="Proteomes" id="UP001602245">
    <property type="component" value="Unassembled WGS sequence"/>
</dbReference>
<feature type="DNA-binding region" description="H-T-H motif" evidence="2">
    <location>
        <begin position="34"/>
        <end position="53"/>
    </location>
</feature>
<name>A0ABW6WHP3_9ACTN</name>
<protein>
    <submittedName>
        <fullName evidence="4">TetR/AcrR family transcriptional regulator</fullName>
    </submittedName>
</protein>
<comment type="caution">
    <text evidence="4">The sequence shown here is derived from an EMBL/GenBank/DDBJ whole genome shotgun (WGS) entry which is preliminary data.</text>
</comment>
<dbReference type="PANTHER" id="PTHR43479:SF11">
    <property type="entry name" value="ACREF_ENVCD OPERON REPRESSOR-RELATED"/>
    <property type="match status" value="1"/>
</dbReference>
<evidence type="ECO:0000313" key="5">
    <source>
        <dbReference type="Proteomes" id="UP001602245"/>
    </source>
</evidence>
<dbReference type="Gene3D" id="1.10.357.10">
    <property type="entry name" value="Tetracycline Repressor, domain 2"/>
    <property type="match status" value="1"/>
</dbReference>
<dbReference type="PROSITE" id="PS50977">
    <property type="entry name" value="HTH_TETR_2"/>
    <property type="match status" value="1"/>
</dbReference>
<reference evidence="4 5" key="1">
    <citation type="submission" date="2024-10" db="EMBL/GenBank/DDBJ databases">
        <title>The Natural Products Discovery Center: Release of the First 8490 Sequenced Strains for Exploring Actinobacteria Biosynthetic Diversity.</title>
        <authorList>
            <person name="Kalkreuter E."/>
            <person name="Kautsar S.A."/>
            <person name="Yang D."/>
            <person name="Bader C.D."/>
            <person name="Teijaro C.N."/>
            <person name="Fluegel L."/>
            <person name="Davis C.M."/>
            <person name="Simpson J.R."/>
            <person name="Lauterbach L."/>
            <person name="Steele A.D."/>
            <person name="Gui C."/>
            <person name="Meng S."/>
            <person name="Li G."/>
            <person name="Viehrig K."/>
            <person name="Ye F."/>
            <person name="Su P."/>
            <person name="Kiefer A.F."/>
            <person name="Nichols A."/>
            <person name="Cepeda A.J."/>
            <person name="Yan W."/>
            <person name="Fan B."/>
            <person name="Jiang Y."/>
            <person name="Adhikari A."/>
            <person name="Zheng C.-J."/>
            <person name="Schuster L."/>
            <person name="Cowan T.M."/>
            <person name="Smanski M.J."/>
            <person name="Chevrette M.G."/>
            <person name="De Carvalho L.P.S."/>
            <person name="Shen B."/>
        </authorList>
    </citation>
    <scope>NUCLEOTIDE SEQUENCE [LARGE SCALE GENOMIC DNA]</scope>
    <source>
        <strain evidence="4 5">NPDC000087</strain>
    </source>
</reference>
<dbReference type="InterPro" id="IPR009057">
    <property type="entry name" value="Homeodomain-like_sf"/>
</dbReference>
<dbReference type="PANTHER" id="PTHR43479">
    <property type="entry name" value="ACREF/ENVCD OPERON REPRESSOR-RELATED"/>
    <property type="match status" value="1"/>
</dbReference>
<dbReference type="InterPro" id="IPR001647">
    <property type="entry name" value="HTH_TetR"/>
</dbReference>
<evidence type="ECO:0000313" key="4">
    <source>
        <dbReference type="EMBL" id="MFF5292797.1"/>
    </source>
</evidence>
<feature type="domain" description="HTH tetR-type" evidence="3">
    <location>
        <begin position="11"/>
        <end position="71"/>
    </location>
</feature>
<organism evidence="4 5">
    <name type="scientific">Paractinoplanes globisporus</name>
    <dbReference type="NCBI Taxonomy" id="113565"/>
    <lineage>
        <taxon>Bacteria</taxon>
        <taxon>Bacillati</taxon>
        <taxon>Actinomycetota</taxon>
        <taxon>Actinomycetes</taxon>
        <taxon>Micromonosporales</taxon>
        <taxon>Micromonosporaceae</taxon>
        <taxon>Paractinoplanes</taxon>
    </lineage>
</organism>
<dbReference type="EMBL" id="JBIAZU010000004">
    <property type="protein sequence ID" value="MFF5292797.1"/>
    <property type="molecule type" value="Genomic_DNA"/>
</dbReference>